<evidence type="ECO:0000313" key="2">
    <source>
        <dbReference type="EMBL" id="KAG0560922.1"/>
    </source>
</evidence>
<dbReference type="EMBL" id="CM026430">
    <property type="protein sequence ID" value="KAG0560922.1"/>
    <property type="molecule type" value="Genomic_DNA"/>
</dbReference>
<comment type="caution">
    <text evidence="2">The sequence shown here is derived from an EMBL/GenBank/DDBJ whole genome shotgun (WGS) entry which is preliminary data.</text>
</comment>
<dbReference type="AlphaFoldDB" id="A0A8T0GVI2"/>
<dbReference type="InterPro" id="IPR027417">
    <property type="entry name" value="P-loop_NTPase"/>
</dbReference>
<name>A0A8T0GVI2_CERPU</name>
<organism evidence="2 3">
    <name type="scientific">Ceratodon purpureus</name>
    <name type="common">Fire moss</name>
    <name type="synonym">Dicranum purpureum</name>
    <dbReference type="NCBI Taxonomy" id="3225"/>
    <lineage>
        <taxon>Eukaryota</taxon>
        <taxon>Viridiplantae</taxon>
        <taxon>Streptophyta</taxon>
        <taxon>Embryophyta</taxon>
        <taxon>Bryophyta</taxon>
        <taxon>Bryophytina</taxon>
        <taxon>Bryopsida</taxon>
        <taxon>Dicranidae</taxon>
        <taxon>Pseudoditrichales</taxon>
        <taxon>Ditrichaceae</taxon>
        <taxon>Ceratodon</taxon>
    </lineage>
</organism>
<dbReference type="GO" id="GO:0005634">
    <property type="term" value="C:nucleus"/>
    <property type="evidence" value="ECO:0007669"/>
    <property type="project" value="TreeGrafter"/>
</dbReference>
<dbReference type="Proteomes" id="UP000822688">
    <property type="component" value="Chromosome 9"/>
</dbReference>
<keyword evidence="3" id="KW-1185">Reference proteome</keyword>
<proteinExistence type="predicted"/>
<gene>
    <name evidence="2" type="ORF">KC19_9G024900</name>
</gene>
<dbReference type="GO" id="GO:0043138">
    <property type="term" value="F:3'-5' DNA helicase activity"/>
    <property type="evidence" value="ECO:0007669"/>
    <property type="project" value="TreeGrafter"/>
</dbReference>
<protein>
    <recommendedName>
        <fullName evidence="1">DEAD/DEAH-box helicase domain-containing protein</fullName>
    </recommendedName>
</protein>
<dbReference type="GO" id="GO:0036297">
    <property type="term" value="P:interstrand cross-link repair"/>
    <property type="evidence" value="ECO:0007669"/>
    <property type="project" value="TreeGrafter"/>
</dbReference>
<dbReference type="Pfam" id="PF00270">
    <property type="entry name" value="DEAD"/>
    <property type="match status" value="1"/>
</dbReference>
<reference evidence="2" key="1">
    <citation type="submission" date="2020-06" db="EMBL/GenBank/DDBJ databases">
        <title>WGS assembly of Ceratodon purpureus strain R40.</title>
        <authorList>
            <person name="Carey S.B."/>
            <person name="Jenkins J."/>
            <person name="Shu S."/>
            <person name="Lovell J.T."/>
            <person name="Sreedasyam A."/>
            <person name="Maumus F."/>
            <person name="Tiley G.P."/>
            <person name="Fernandez-Pozo N."/>
            <person name="Barry K."/>
            <person name="Chen C."/>
            <person name="Wang M."/>
            <person name="Lipzen A."/>
            <person name="Daum C."/>
            <person name="Saski C.A."/>
            <person name="Payton A.C."/>
            <person name="Mcbreen J.C."/>
            <person name="Conrad R.E."/>
            <person name="Kollar L.M."/>
            <person name="Olsson S."/>
            <person name="Huttunen S."/>
            <person name="Landis J.B."/>
            <person name="Wickett N.J."/>
            <person name="Johnson M.G."/>
            <person name="Rensing S.A."/>
            <person name="Grimwood J."/>
            <person name="Schmutz J."/>
            <person name="Mcdaniel S.F."/>
        </authorList>
    </citation>
    <scope>NUCLEOTIDE SEQUENCE</scope>
    <source>
        <strain evidence="2">R40</strain>
    </source>
</reference>
<dbReference type="PANTHER" id="PTHR47957">
    <property type="entry name" value="ATP-DEPENDENT HELICASE HRQ1"/>
    <property type="match status" value="1"/>
</dbReference>
<accession>A0A8T0GVI2</accession>
<feature type="domain" description="DEAD/DEAH-box helicase" evidence="1">
    <location>
        <begin position="255"/>
        <end position="322"/>
    </location>
</feature>
<dbReference type="Gene3D" id="3.40.50.300">
    <property type="entry name" value="P-loop containing nucleotide triphosphate hydrolases"/>
    <property type="match status" value="1"/>
</dbReference>
<dbReference type="GO" id="GO:0006289">
    <property type="term" value="P:nucleotide-excision repair"/>
    <property type="evidence" value="ECO:0007669"/>
    <property type="project" value="TreeGrafter"/>
</dbReference>
<dbReference type="InterPro" id="IPR011545">
    <property type="entry name" value="DEAD/DEAH_box_helicase_dom"/>
</dbReference>
<sequence>MARSVECFSVGDGDDDFEDLPSASLSQTFFSVQRHRPGKQKKVQVMKRSAGFSAVLRPSPASLLQHSGDEESTPVGSVRGLLEPPNGLRKRLCKPVDRHLENSKMKINDGCKREGCIGTISFETPTRGAGMATGNKCISSFFEKSKDLQHDLEKDVRNTQKSETIGSTCDHDDNCKGEIFEEYFAAFKRPTQSSTTMQPRVSAALDALHSAASKGQILHIEKIPARPAAYTNQEFKLQKKLMKALQARGVKSFYTHQAAALRRVFNGSNIIATTPTASGKSMTYIIPVLNSLIKDSNLRALFIFPFKALARDQLKILSGLVAEVKEGSDCFG</sequence>
<evidence type="ECO:0000313" key="3">
    <source>
        <dbReference type="Proteomes" id="UP000822688"/>
    </source>
</evidence>
<dbReference type="PANTHER" id="PTHR47957:SF4">
    <property type="entry name" value="ATP-DEPENDENT HELICASE"/>
    <property type="match status" value="1"/>
</dbReference>
<evidence type="ECO:0000259" key="1">
    <source>
        <dbReference type="Pfam" id="PF00270"/>
    </source>
</evidence>
<dbReference type="SUPFAM" id="SSF52540">
    <property type="entry name" value="P-loop containing nucleoside triphosphate hydrolases"/>
    <property type="match status" value="1"/>
</dbReference>
<dbReference type="GO" id="GO:0005524">
    <property type="term" value="F:ATP binding"/>
    <property type="evidence" value="ECO:0007669"/>
    <property type="project" value="InterPro"/>
</dbReference>
<dbReference type="GO" id="GO:0003676">
    <property type="term" value="F:nucleic acid binding"/>
    <property type="evidence" value="ECO:0007669"/>
    <property type="project" value="InterPro"/>
</dbReference>